<evidence type="ECO:0000256" key="7">
    <source>
        <dbReference type="ARBA" id="ARBA00022723"/>
    </source>
</evidence>
<evidence type="ECO:0000256" key="9">
    <source>
        <dbReference type="ARBA" id="ARBA00022801"/>
    </source>
</evidence>
<proteinExistence type="inferred from homology"/>
<dbReference type="Proteomes" id="UP001321473">
    <property type="component" value="Unassembled WGS sequence"/>
</dbReference>
<organism evidence="17 18">
    <name type="scientific">Amblyomma americanum</name>
    <name type="common">Lone star tick</name>
    <dbReference type="NCBI Taxonomy" id="6943"/>
    <lineage>
        <taxon>Eukaryota</taxon>
        <taxon>Metazoa</taxon>
        <taxon>Ecdysozoa</taxon>
        <taxon>Arthropoda</taxon>
        <taxon>Chelicerata</taxon>
        <taxon>Arachnida</taxon>
        <taxon>Acari</taxon>
        <taxon>Parasitiformes</taxon>
        <taxon>Ixodida</taxon>
        <taxon>Ixodoidea</taxon>
        <taxon>Ixodidae</taxon>
        <taxon>Amblyomminae</taxon>
        <taxon>Amblyomma</taxon>
    </lineage>
</organism>
<protein>
    <recommendedName>
        <fullName evidence="16">Peptidase M14 domain-containing protein</fullName>
    </recommendedName>
</protein>
<dbReference type="PANTHER" id="PTHR11705:SF140">
    <property type="entry name" value="FI02848P-RELATED"/>
    <property type="match status" value="1"/>
</dbReference>
<evidence type="ECO:0000256" key="8">
    <source>
        <dbReference type="ARBA" id="ARBA00022729"/>
    </source>
</evidence>
<feature type="signal peptide" evidence="15">
    <location>
        <begin position="1"/>
        <end position="21"/>
    </location>
</feature>
<evidence type="ECO:0000256" key="12">
    <source>
        <dbReference type="ARBA" id="ARBA00023157"/>
    </source>
</evidence>
<evidence type="ECO:0000313" key="17">
    <source>
        <dbReference type="EMBL" id="KAK8764821.1"/>
    </source>
</evidence>
<dbReference type="SUPFAM" id="SSF53187">
    <property type="entry name" value="Zn-dependent exopeptidases"/>
    <property type="match status" value="1"/>
</dbReference>
<keyword evidence="8 15" id="KW-0732">Signal</keyword>
<comment type="subcellular location">
    <subcellularLocation>
        <location evidence="2">Secreted</location>
    </subcellularLocation>
</comment>
<dbReference type="SMART" id="SM00631">
    <property type="entry name" value="Zn_pept"/>
    <property type="match status" value="1"/>
</dbReference>
<evidence type="ECO:0000313" key="18">
    <source>
        <dbReference type="Proteomes" id="UP001321473"/>
    </source>
</evidence>
<keyword evidence="12" id="KW-1015">Disulfide bond</keyword>
<dbReference type="Pfam" id="PF02244">
    <property type="entry name" value="Propep_M14"/>
    <property type="match status" value="1"/>
</dbReference>
<feature type="domain" description="Peptidase M14" evidence="16">
    <location>
        <begin position="130"/>
        <end position="430"/>
    </location>
</feature>
<evidence type="ECO:0000256" key="15">
    <source>
        <dbReference type="SAM" id="SignalP"/>
    </source>
</evidence>
<evidence type="ECO:0000256" key="3">
    <source>
        <dbReference type="ARBA" id="ARBA00005988"/>
    </source>
</evidence>
<keyword evidence="11" id="KW-0482">Metalloprotease</keyword>
<keyword evidence="9" id="KW-0378">Hydrolase</keyword>
<name>A0AAQ4DQT1_AMBAM</name>
<comment type="caution">
    <text evidence="17">The sequence shown here is derived from an EMBL/GenBank/DDBJ whole genome shotgun (WGS) entry which is preliminary data.</text>
</comment>
<comment type="cofactor">
    <cofactor evidence="1">
        <name>Zn(2+)</name>
        <dbReference type="ChEBI" id="CHEBI:29105"/>
    </cofactor>
</comment>
<keyword evidence="5" id="KW-0121">Carboxypeptidase</keyword>
<reference evidence="17 18" key="1">
    <citation type="journal article" date="2023" name="Arcadia Sci">
        <title>De novo assembly of a long-read Amblyomma americanum tick genome.</title>
        <authorList>
            <person name="Chou S."/>
            <person name="Poskanzer K.E."/>
            <person name="Rollins M."/>
            <person name="Thuy-Boun P.S."/>
        </authorList>
    </citation>
    <scope>NUCLEOTIDE SEQUENCE [LARGE SCALE GENOMIC DNA]</scope>
    <source>
        <strain evidence="17">F_SG_1</strain>
        <tissue evidence="17">Salivary glands</tissue>
    </source>
</reference>
<evidence type="ECO:0000256" key="2">
    <source>
        <dbReference type="ARBA" id="ARBA00004613"/>
    </source>
</evidence>
<sequence length="433" mass="48724">MARVSLTVTGTIVVALSFSSALPTTDETTRVDYTGHRLVSVTPTTADHVALLSTLADRLRIDIWQHATDAGMPALLRLSPEVVAEFLATTSRSSLHVTTTCANLQALIDNERKALRYTDYSTTATPRFDKYLNYKAFKEALEEYGRKYDHVTYVSIGRSYEGRDLIGVHVKAKENLPIVFLECGIHAREWIAHTACLYMIDQLATQNETNETIRNLLSKYEWRIYPVVNPDGYEFTHTTDRFWRKTRSKSIYSKICRGADANRNFDVGGFCTIKSSPNPCTDTYCGDNAFSEPEARAIRDALQAVQKRTEFYFSVHSFGQLWMFPYGYSGERVPEYNQLLNISLNAKEAIRRVHGSNYTVGPISATLYGVSGTSVDWAYEYAGVTKSFVLELRPAFSQTTGNLGFVLPVEDILPTVQETWEGIKRAVPPRPAH</sequence>
<dbReference type="EMBL" id="JARKHS020028024">
    <property type="protein sequence ID" value="KAK8764821.1"/>
    <property type="molecule type" value="Genomic_DNA"/>
</dbReference>
<evidence type="ECO:0000256" key="13">
    <source>
        <dbReference type="ARBA" id="ARBA00057299"/>
    </source>
</evidence>
<dbReference type="InterPro" id="IPR036990">
    <property type="entry name" value="M14A-like_propep"/>
</dbReference>
<keyword evidence="6" id="KW-0645">Protease</keyword>
<keyword evidence="4" id="KW-0964">Secreted</keyword>
<keyword evidence="18" id="KW-1185">Reference proteome</keyword>
<gene>
    <name evidence="17" type="ORF">V5799_032568</name>
</gene>
<evidence type="ECO:0000256" key="11">
    <source>
        <dbReference type="ARBA" id="ARBA00023049"/>
    </source>
</evidence>
<feature type="chain" id="PRO_5043034075" description="Peptidase M14 domain-containing protein" evidence="15">
    <location>
        <begin position="22"/>
        <end position="433"/>
    </location>
</feature>
<comment type="function">
    <text evidence="13">Involved in the digestion of the blood meal.</text>
</comment>
<dbReference type="Pfam" id="PF00246">
    <property type="entry name" value="Peptidase_M14"/>
    <property type="match status" value="1"/>
</dbReference>
<evidence type="ECO:0000256" key="4">
    <source>
        <dbReference type="ARBA" id="ARBA00022525"/>
    </source>
</evidence>
<dbReference type="GO" id="GO:0006508">
    <property type="term" value="P:proteolysis"/>
    <property type="evidence" value="ECO:0007669"/>
    <property type="project" value="UniProtKB-KW"/>
</dbReference>
<dbReference type="FunFam" id="3.40.630.10:FF:000040">
    <property type="entry name" value="zinc carboxypeptidase"/>
    <property type="match status" value="1"/>
</dbReference>
<dbReference type="GO" id="GO:0004181">
    <property type="term" value="F:metallocarboxypeptidase activity"/>
    <property type="evidence" value="ECO:0007669"/>
    <property type="project" value="InterPro"/>
</dbReference>
<dbReference type="InterPro" id="IPR003146">
    <property type="entry name" value="M14A_act_pep"/>
</dbReference>
<evidence type="ECO:0000259" key="16">
    <source>
        <dbReference type="PROSITE" id="PS52035"/>
    </source>
</evidence>
<dbReference type="PROSITE" id="PS52035">
    <property type="entry name" value="PEPTIDASE_M14"/>
    <property type="match status" value="1"/>
</dbReference>
<dbReference type="Gene3D" id="3.30.70.340">
    <property type="entry name" value="Metallocarboxypeptidase-like"/>
    <property type="match status" value="1"/>
</dbReference>
<dbReference type="AlphaFoldDB" id="A0AAQ4DQT1"/>
<dbReference type="GO" id="GO:0008270">
    <property type="term" value="F:zinc ion binding"/>
    <property type="evidence" value="ECO:0007669"/>
    <property type="project" value="InterPro"/>
</dbReference>
<evidence type="ECO:0000256" key="10">
    <source>
        <dbReference type="ARBA" id="ARBA00022833"/>
    </source>
</evidence>
<comment type="similarity">
    <text evidence="3 14">Belongs to the peptidase M14 family.</text>
</comment>
<dbReference type="PRINTS" id="PR00765">
    <property type="entry name" value="CRBOXYPTASEA"/>
</dbReference>
<feature type="active site" description="Proton donor/acceptor" evidence="14">
    <location>
        <position position="391"/>
    </location>
</feature>
<dbReference type="Gene3D" id="3.40.630.10">
    <property type="entry name" value="Zn peptidases"/>
    <property type="match status" value="1"/>
</dbReference>
<dbReference type="PROSITE" id="PS00132">
    <property type="entry name" value="CARBOXYPEPT_ZN_1"/>
    <property type="match status" value="1"/>
</dbReference>
<evidence type="ECO:0000256" key="5">
    <source>
        <dbReference type="ARBA" id="ARBA00022645"/>
    </source>
</evidence>
<dbReference type="InterPro" id="IPR057246">
    <property type="entry name" value="CARBOXYPEPT_ZN_1"/>
</dbReference>
<dbReference type="PANTHER" id="PTHR11705">
    <property type="entry name" value="PROTEASE FAMILY M14 CARBOXYPEPTIDASE A,B"/>
    <property type="match status" value="1"/>
</dbReference>
<dbReference type="SUPFAM" id="SSF54897">
    <property type="entry name" value="Protease propeptides/inhibitors"/>
    <property type="match status" value="1"/>
</dbReference>
<evidence type="ECO:0000256" key="6">
    <source>
        <dbReference type="ARBA" id="ARBA00022670"/>
    </source>
</evidence>
<keyword evidence="7" id="KW-0479">Metal-binding</keyword>
<evidence type="ECO:0000256" key="1">
    <source>
        <dbReference type="ARBA" id="ARBA00001947"/>
    </source>
</evidence>
<dbReference type="CDD" id="cd03860">
    <property type="entry name" value="M14_CP_A-B_like"/>
    <property type="match status" value="1"/>
</dbReference>
<keyword evidence="10" id="KW-0862">Zinc</keyword>
<evidence type="ECO:0000256" key="14">
    <source>
        <dbReference type="PROSITE-ProRule" id="PRU01379"/>
    </source>
</evidence>
<accession>A0AAQ4DQT1</accession>
<dbReference type="InterPro" id="IPR000834">
    <property type="entry name" value="Peptidase_M14"/>
</dbReference>
<dbReference type="GO" id="GO:0005615">
    <property type="term" value="C:extracellular space"/>
    <property type="evidence" value="ECO:0007669"/>
    <property type="project" value="TreeGrafter"/>
</dbReference>